<evidence type="ECO:0000256" key="5">
    <source>
        <dbReference type="ARBA" id="ARBA00022692"/>
    </source>
</evidence>
<feature type="transmembrane region" description="Helical" evidence="11">
    <location>
        <begin position="209"/>
        <end position="235"/>
    </location>
</feature>
<evidence type="ECO:0000256" key="7">
    <source>
        <dbReference type="ARBA" id="ARBA00023053"/>
    </source>
</evidence>
<feature type="transmembrane region" description="Helical" evidence="11">
    <location>
        <begin position="172"/>
        <end position="197"/>
    </location>
</feature>
<dbReference type="PANTHER" id="PTHR43562:SF3">
    <property type="entry name" value="SODIUM ION_PROTON EXCHANGER (EUROFUNG)"/>
    <property type="match status" value="1"/>
</dbReference>
<feature type="transmembrane region" description="Helical" evidence="11">
    <location>
        <begin position="138"/>
        <end position="160"/>
    </location>
</feature>
<keyword evidence="3" id="KW-0813">Transport</keyword>
<evidence type="ECO:0000256" key="6">
    <source>
        <dbReference type="ARBA" id="ARBA00022989"/>
    </source>
</evidence>
<evidence type="ECO:0000256" key="2">
    <source>
        <dbReference type="ARBA" id="ARBA00005551"/>
    </source>
</evidence>
<dbReference type="InterPro" id="IPR038770">
    <property type="entry name" value="Na+/solute_symporter_sf"/>
</dbReference>
<keyword evidence="5 11" id="KW-0812">Transmembrane</keyword>
<evidence type="ECO:0000256" key="4">
    <source>
        <dbReference type="ARBA" id="ARBA00022449"/>
    </source>
</evidence>
<keyword evidence="8" id="KW-0406">Ion transport</keyword>
<keyword evidence="4" id="KW-0050">Antiport</keyword>
<comment type="caution">
    <text evidence="13">The sequence shown here is derived from an EMBL/GenBank/DDBJ whole genome shotgun (WGS) entry which is preliminary data.</text>
</comment>
<evidence type="ECO:0000313" key="13">
    <source>
        <dbReference type="EMBL" id="GAX48263.1"/>
    </source>
</evidence>
<evidence type="ECO:0000313" key="14">
    <source>
        <dbReference type="Proteomes" id="UP000218689"/>
    </source>
</evidence>
<feature type="transmembrane region" description="Helical" evidence="11">
    <location>
        <begin position="80"/>
        <end position="102"/>
    </location>
</feature>
<evidence type="ECO:0000256" key="10">
    <source>
        <dbReference type="ARBA" id="ARBA00023201"/>
    </source>
</evidence>
<keyword evidence="9 11" id="KW-0472">Membrane</keyword>
<comment type="similarity">
    <text evidence="2">Belongs to the monovalent cation:proton antiporter 2 (CPA2) transporter (TC 2.A.37) family.</text>
</comment>
<accession>A0A224XFE3</accession>
<feature type="domain" description="Cation/H+ exchanger transmembrane" evidence="12">
    <location>
        <begin position="7"/>
        <end position="368"/>
    </location>
</feature>
<evidence type="ECO:0000256" key="11">
    <source>
        <dbReference type="SAM" id="Phobius"/>
    </source>
</evidence>
<dbReference type="GO" id="GO:1902600">
    <property type="term" value="P:proton transmembrane transport"/>
    <property type="evidence" value="ECO:0007669"/>
    <property type="project" value="InterPro"/>
</dbReference>
<evidence type="ECO:0000256" key="9">
    <source>
        <dbReference type="ARBA" id="ARBA00023136"/>
    </source>
</evidence>
<dbReference type="PANTHER" id="PTHR43562">
    <property type="entry name" value="NAPA-TYPE SODIUM/HYDROGEN ANTIPORTER"/>
    <property type="match status" value="1"/>
</dbReference>
<keyword evidence="7" id="KW-0915">Sodium</keyword>
<dbReference type="AlphaFoldDB" id="A0A224XFE3"/>
<comment type="subcellular location">
    <subcellularLocation>
        <location evidence="1">Membrane</location>
        <topology evidence="1">Multi-pass membrane protein</topology>
    </subcellularLocation>
</comment>
<reference evidence="14" key="1">
    <citation type="submission" date="2017-08" db="EMBL/GenBank/DDBJ databases">
        <title>Draft genome sequence of Lactococcus sp. strain Rs-Y01, isolated from the gut of the lower termite Reticulitermes speratus.</title>
        <authorList>
            <person name="Ohkuma M."/>
            <person name="Yuki M."/>
        </authorList>
    </citation>
    <scope>NUCLEOTIDE SEQUENCE [LARGE SCALE GENOMIC DNA]</scope>
    <source>
        <strain evidence="14">Rs-Y01</strain>
    </source>
</reference>
<dbReference type="Pfam" id="PF00999">
    <property type="entry name" value="Na_H_Exchanger"/>
    <property type="match status" value="1"/>
</dbReference>
<feature type="transmembrane region" description="Helical" evidence="11">
    <location>
        <begin position="108"/>
        <end position="126"/>
    </location>
</feature>
<dbReference type="GO" id="GO:0016020">
    <property type="term" value="C:membrane"/>
    <property type="evidence" value="ECO:0007669"/>
    <property type="project" value="UniProtKB-SubCell"/>
</dbReference>
<proteinExistence type="inferred from homology"/>
<gene>
    <name evidence="13" type="ORF">RsY01_1878</name>
</gene>
<dbReference type="InterPro" id="IPR006153">
    <property type="entry name" value="Cation/H_exchanger_TM"/>
</dbReference>
<dbReference type="EMBL" id="BEDT01000005">
    <property type="protein sequence ID" value="GAX48263.1"/>
    <property type="molecule type" value="Genomic_DNA"/>
</dbReference>
<dbReference type="Proteomes" id="UP000218689">
    <property type="component" value="Unassembled WGS sequence"/>
</dbReference>
<dbReference type="GO" id="GO:0015297">
    <property type="term" value="F:antiporter activity"/>
    <property type="evidence" value="ECO:0007669"/>
    <property type="project" value="UniProtKB-KW"/>
</dbReference>
<evidence type="ECO:0000256" key="3">
    <source>
        <dbReference type="ARBA" id="ARBA00022448"/>
    </source>
</evidence>
<evidence type="ECO:0000256" key="1">
    <source>
        <dbReference type="ARBA" id="ARBA00004141"/>
    </source>
</evidence>
<keyword evidence="14" id="KW-1185">Reference proteome</keyword>
<sequence>MTIILGASLIATVISRRIGVPVVVGQILIGIILTPSMLGVIHGTHTLEILAEIGVILLMFLAGLESDFSLLKKHLKPSLLIAIFSVLVPLFVYAGMTTYIGYQLPVAIFYGLVFSATSVSITVEVLQEYGKLSSRAGAVILGAAVVDDILAVLVLSFFMSSQETGGNIGLKIVMQVIFLIFLYLAFKWLVTFIFRFVSKLNIYGKYTTVSLLICFIFSLLADSVGMSAVIGAFFAGLSIGQTDMAEKIEASITKISYVFFIPIFFVTIALPINFSSVFEKPLFLIVLISLAVLSKFIPSYLVSRGFKFSQQESLLIGSGMVSRGEMALIVAQIGLSSKLIGTSVYSELVVVIIFSTLIAPFLIKMTLDKR</sequence>
<evidence type="ECO:0000256" key="8">
    <source>
        <dbReference type="ARBA" id="ARBA00023065"/>
    </source>
</evidence>
<organism evidence="13 14">
    <name type="scientific">Pseudolactococcus reticulitermitis</name>
    <dbReference type="NCBI Taxonomy" id="2025039"/>
    <lineage>
        <taxon>Bacteria</taxon>
        <taxon>Bacillati</taxon>
        <taxon>Bacillota</taxon>
        <taxon>Bacilli</taxon>
        <taxon>Lactobacillales</taxon>
        <taxon>Streptococcaceae</taxon>
        <taxon>Pseudolactococcus</taxon>
    </lineage>
</organism>
<feature type="transmembrane region" description="Helical" evidence="11">
    <location>
        <begin position="344"/>
        <end position="363"/>
    </location>
</feature>
<protein>
    <recommendedName>
        <fullName evidence="12">Cation/H+ exchanger transmembrane domain-containing protein</fullName>
    </recommendedName>
</protein>
<feature type="transmembrane region" description="Helical" evidence="11">
    <location>
        <begin position="281"/>
        <end position="301"/>
    </location>
</feature>
<name>A0A224XFE3_9LACT</name>
<keyword evidence="6 11" id="KW-1133">Transmembrane helix</keyword>
<feature type="transmembrane region" description="Helical" evidence="11">
    <location>
        <begin position="49"/>
        <end position="68"/>
    </location>
</feature>
<keyword evidence="10" id="KW-0739">Sodium transport</keyword>
<evidence type="ECO:0000259" key="12">
    <source>
        <dbReference type="Pfam" id="PF00999"/>
    </source>
</evidence>
<dbReference type="Gene3D" id="1.20.1530.20">
    <property type="match status" value="1"/>
</dbReference>
<feature type="transmembrane region" description="Helical" evidence="11">
    <location>
        <begin position="255"/>
        <end position="274"/>
    </location>
</feature>
<dbReference type="GO" id="GO:0006814">
    <property type="term" value="P:sodium ion transport"/>
    <property type="evidence" value="ECO:0007669"/>
    <property type="project" value="UniProtKB-KW"/>
</dbReference>